<name>A0A165FVR8_EXIGL</name>
<evidence type="ECO:0000256" key="7">
    <source>
        <dbReference type="PIRSR" id="PIRSR602401-1"/>
    </source>
</evidence>
<reference evidence="10 11" key="1">
    <citation type="journal article" date="2016" name="Mol. Biol. Evol.">
        <title>Comparative Genomics of Early-Diverging Mushroom-Forming Fungi Provides Insights into the Origins of Lignocellulose Decay Capabilities.</title>
        <authorList>
            <person name="Nagy L.G."/>
            <person name="Riley R."/>
            <person name="Tritt A."/>
            <person name="Adam C."/>
            <person name="Daum C."/>
            <person name="Floudas D."/>
            <person name="Sun H."/>
            <person name="Yadav J.S."/>
            <person name="Pangilinan J."/>
            <person name="Larsson K.H."/>
            <person name="Matsuura K."/>
            <person name="Barry K."/>
            <person name="Labutti K."/>
            <person name="Kuo R."/>
            <person name="Ohm R.A."/>
            <person name="Bhattacharya S.S."/>
            <person name="Shirouzu T."/>
            <person name="Yoshinaga Y."/>
            <person name="Martin F.M."/>
            <person name="Grigoriev I.V."/>
            <person name="Hibbett D.S."/>
        </authorList>
    </citation>
    <scope>NUCLEOTIDE SEQUENCE [LARGE SCALE GENOMIC DNA]</scope>
    <source>
        <strain evidence="10 11">HHB12029</strain>
    </source>
</reference>
<dbReference type="AlphaFoldDB" id="A0A165FVR8"/>
<comment type="cofactor">
    <cofactor evidence="1 7">
        <name>heme</name>
        <dbReference type="ChEBI" id="CHEBI:30413"/>
    </cofactor>
</comment>
<evidence type="ECO:0000256" key="1">
    <source>
        <dbReference type="ARBA" id="ARBA00001971"/>
    </source>
</evidence>
<dbReference type="InterPro" id="IPR001128">
    <property type="entry name" value="Cyt_P450"/>
</dbReference>
<dbReference type="PANTHER" id="PTHR24305">
    <property type="entry name" value="CYTOCHROME P450"/>
    <property type="match status" value="1"/>
</dbReference>
<protein>
    <submittedName>
        <fullName evidence="10">Cytochrome P450</fullName>
    </submittedName>
</protein>
<evidence type="ECO:0000256" key="2">
    <source>
        <dbReference type="ARBA" id="ARBA00005179"/>
    </source>
</evidence>
<sequence>MTATALTWAGGLTGAWLLFSAGRVVYRLFFHPLARFPGPKLAAASEWYRTYYEVYMNGGLVDKLTELHRQYGDVVRIAPNELHFNSLKAYSDIYTNGTRFTKDPRFYYNMHQPECSLTFMDRREAKTRRDILSPIFSRKSVLALEGVVANKVDTLVRNVLAYGTAGKPVNMHRAYRSCALDVVMDYCFARDWGALNSPNFANWLVLTFEEAFSGVLVLINFHWLYYVMVGIDAVTMPFSSAPTFTSIWNERAALLKQISARPELLDHQPHDTIYNLLMVPQPEKGQPVVPSHFSILQEADNVMAAGGDTVGNTVTVGTFFILSNPSVRDALVAELRAAWPDKDTHMSYEQLEKLPYLTMVIKESLRTSHGVVIPAPRVVHEDATIAGHVVPGGTSVAMGSTFVHYSTEVFPDPFEFRPERWTNRELDQYIVAFSKGPRACLGQNLAWCELYLVFGHMFRKIDMQLYDTTLEDMQFRCHMTPTYGKKQLHVTVKEHD</sequence>
<keyword evidence="11" id="KW-1185">Reference proteome</keyword>
<dbReference type="CDD" id="cd11062">
    <property type="entry name" value="CYP58-like"/>
    <property type="match status" value="1"/>
</dbReference>
<dbReference type="STRING" id="1314781.A0A165FVR8"/>
<evidence type="ECO:0000256" key="9">
    <source>
        <dbReference type="SAM" id="Phobius"/>
    </source>
</evidence>
<dbReference type="EMBL" id="KV426068">
    <property type="protein sequence ID" value="KZV89604.1"/>
    <property type="molecule type" value="Genomic_DNA"/>
</dbReference>
<keyword evidence="8" id="KW-0503">Monooxygenase</keyword>
<dbReference type="InterPro" id="IPR036396">
    <property type="entry name" value="Cyt_P450_sf"/>
</dbReference>
<organism evidence="10 11">
    <name type="scientific">Exidia glandulosa HHB12029</name>
    <dbReference type="NCBI Taxonomy" id="1314781"/>
    <lineage>
        <taxon>Eukaryota</taxon>
        <taxon>Fungi</taxon>
        <taxon>Dikarya</taxon>
        <taxon>Basidiomycota</taxon>
        <taxon>Agaricomycotina</taxon>
        <taxon>Agaricomycetes</taxon>
        <taxon>Auriculariales</taxon>
        <taxon>Exidiaceae</taxon>
        <taxon>Exidia</taxon>
    </lineage>
</organism>
<proteinExistence type="inferred from homology"/>
<keyword evidence="9" id="KW-0472">Membrane</keyword>
<feature type="binding site" description="axial binding residue" evidence="7">
    <location>
        <position position="440"/>
    </location>
    <ligand>
        <name>heme</name>
        <dbReference type="ChEBI" id="CHEBI:30413"/>
    </ligand>
    <ligandPart>
        <name>Fe</name>
        <dbReference type="ChEBI" id="CHEBI:18248"/>
    </ligandPart>
</feature>
<dbReference type="GO" id="GO:0020037">
    <property type="term" value="F:heme binding"/>
    <property type="evidence" value="ECO:0007669"/>
    <property type="project" value="InterPro"/>
</dbReference>
<dbReference type="Gene3D" id="1.10.630.10">
    <property type="entry name" value="Cytochrome P450"/>
    <property type="match status" value="1"/>
</dbReference>
<dbReference type="PRINTS" id="PR00463">
    <property type="entry name" value="EP450I"/>
</dbReference>
<evidence type="ECO:0000256" key="6">
    <source>
        <dbReference type="ARBA" id="ARBA00023004"/>
    </source>
</evidence>
<dbReference type="PROSITE" id="PS00086">
    <property type="entry name" value="CYTOCHROME_P450"/>
    <property type="match status" value="1"/>
</dbReference>
<dbReference type="GO" id="GO:0005506">
    <property type="term" value="F:iron ion binding"/>
    <property type="evidence" value="ECO:0007669"/>
    <property type="project" value="InterPro"/>
</dbReference>
<dbReference type="InterPro" id="IPR050121">
    <property type="entry name" value="Cytochrome_P450_monoxygenase"/>
</dbReference>
<comment type="similarity">
    <text evidence="3 8">Belongs to the cytochrome P450 family.</text>
</comment>
<evidence type="ECO:0000256" key="3">
    <source>
        <dbReference type="ARBA" id="ARBA00010617"/>
    </source>
</evidence>
<dbReference type="InterPro" id="IPR002401">
    <property type="entry name" value="Cyt_P450_E_grp-I"/>
</dbReference>
<dbReference type="PRINTS" id="PR00385">
    <property type="entry name" value="P450"/>
</dbReference>
<dbReference type="InterPro" id="IPR017972">
    <property type="entry name" value="Cyt_P450_CS"/>
</dbReference>
<accession>A0A165FVR8</accession>
<dbReference type="GO" id="GO:0016705">
    <property type="term" value="F:oxidoreductase activity, acting on paired donors, with incorporation or reduction of molecular oxygen"/>
    <property type="evidence" value="ECO:0007669"/>
    <property type="project" value="InterPro"/>
</dbReference>
<dbReference type="SUPFAM" id="SSF48264">
    <property type="entry name" value="Cytochrome P450"/>
    <property type="match status" value="1"/>
</dbReference>
<evidence type="ECO:0000313" key="10">
    <source>
        <dbReference type="EMBL" id="KZV89604.1"/>
    </source>
</evidence>
<evidence type="ECO:0000256" key="8">
    <source>
        <dbReference type="RuleBase" id="RU000461"/>
    </source>
</evidence>
<dbReference type="OrthoDB" id="1470350at2759"/>
<keyword evidence="7 8" id="KW-0349">Heme</keyword>
<dbReference type="Pfam" id="PF00067">
    <property type="entry name" value="p450"/>
    <property type="match status" value="1"/>
</dbReference>
<dbReference type="InParanoid" id="A0A165FVR8"/>
<dbReference type="PANTHER" id="PTHR24305:SF157">
    <property type="entry name" value="N-ACETYLTRYPTOPHAN 6-HYDROXYLASE IVOC-RELATED"/>
    <property type="match status" value="1"/>
</dbReference>
<evidence type="ECO:0000256" key="4">
    <source>
        <dbReference type="ARBA" id="ARBA00022723"/>
    </source>
</evidence>
<keyword evidence="4 7" id="KW-0479">Metal-binding</keyword>
<keyword evidence="5 8" id="KW-0560">Oxidoreductase</keyword>
<keyword evidence="9" id="KW-1133">Transmembrane helix</keyword>
<dbReference type="Proteomes" id="UP000077266">
    <property type="component" value="Unassembled WGS sequence"/>
</dbReference>
<feature type="transmembrane region" description="Helical" evidence="9">
    <location>
        <begin position="6"/>
        <end position="26"/>
    </location>
</feature>
<evidence type="ECO:0000313" key="11">
    <source>
        <dbReference type="Proteomes" id="UP000077266"/>
    </source>
</evidence>
<evidence type="ECO:0000256" key="5">
    <source>
        <dbReference type="ARBA" id="ARBA00023002"/>
    </source>
</evidence>
<comment type="pathway">
    <text evidence="2">Secondary metabolite biosynthesis.</text>
</comment>
<dbReference type="GO" id="GO:0004497">
    <property type="term" value="F:monooxygenase activity"/>
    <property type="evidence" value="ECO:0007669"/>
    <property type="project" value="UniProtKB-KW"/>
</dbReference>
<gene>
    <name evidence="10" type="ORF">EXIGLDRAFT_721177</name>
</gene>
<keyword evidence="6 7" id="KW-0408">Iron</keyword>
<keyword evidence="9" id="KW-0812">Transmembrane</keyword>